<accession>A0ABX7RQF4</accession>
<evidence type="ECO:0000313" key="3">
    <source>
        <dbReference type="EMBL" id="QSY49134.1"/>
    </source>
</evidence>
<dbReference type="GO" id="GO:0032259">
    <property type="term" value="P:methylation"/>
    <property type="evidence" value="ECO:0007669"/>
    <property type="project" value="UniProtKB-KW"/>
</dbReference>
<dbReference type="Gene3D" id="3.40.50.150">
    <property type="entry name" value="Vaccinia Virus protein VP39"/>
    <property type="match status" value="1"/>
</dbReference>
<dbReference type="InterPro" id="IPR013216">
    <property type="entry name" value="Methyltransf_11"/>
</dbReference>
<gene>
    <name evidence="3" type="ORF">J3S04_29850</name>
</gene>
<dbReference type="PANTHER" id="PTHR44068">
    <property type="entry name" value="ZGC:194242"/>
    <property type="match status" value="1"/>
</dbReference>
<dbReference type="PANTHER" id="PTHR44068:SF11">
    <property type="entry name" value="GERANYL DIPHOSPHATE 2-C-METHYLTRANSFERASE"/>
    <property type="match status" value="1"/>
</dbReference>
<evidence type="ECO:0000256" key="1">
    <source>
        <dbReference type="ARBA" id="ARBA00022679"/>
    </source>
</evidence>
<dbReference type="GO" id="GO:0008168">
    <property type="term" value="F:methyltransferase activity"/>
    <property type="evidence" value="ECO:0007669"/>
    <property type="project" value="UniProtKB-KW"/>
</dbReference>
<feature type="domain" description="Methyltransferase type 11" evidence="2">
    <location>
        <begin position="78"/>
        <end position="176"/>
    </location>
</feature>
<keyword evidence="3" id="KW-0489">Methyltransferase</keyword>
<keyword evidence="4" id="KW-1185">Reference proteome</keyword>
<sequence>MRGAALSHESAGNAAGLARDYYDSSDVDGFYATVWGGEDIHIGTYEHERETVADASRRTVEKAADKVADFLGPGSRVLDLGSGYGGAARYLAGCFGCRVVALNISESQNQRHRKTNVERGLADLIEVVTGSFEDVPYEDGYFDVVWSQKAFCHSDERAKVLSEAVRVLNPGGRLVFTDLMAADDAPPNALRPAVSRLGVEAMATPGFYRQHLAELGLSHVDFEDRSEHLLTHYLRILEETQRGGPELRAAVSPAYLDGLLENLPLWVDASRNGHLSSGIFHCHR</sequence>
<keyword evidence="1" id="KW-0808">Transferase</keyword>
<evidence type="ECO:0000313" key="4">
    <source>
        <dbReference type="Proteomes" id="UP000671836"/>
    </source>
</evidence>
<name>A0ABX7RQF4_9ACTN</name>
<dbReference type="SUPFAM" id="SSF53335">
    <property type="entry name" value="S-adenosyl-L-methionine-dependent methyltransferases"/>
    <property type="match status" value="1"/>
</dbReference>
<dbReference type="EMBL" id="CP071595">
    <property type="protein sequence ID" value="QSY49134.1"/>
    <property type="molecule type" value="Genomic_DNA"/>
</dbReference>
<protein>
    <submittedName>
        <fullName evidence="3">Methyltransferase domain-containing protein</fullName>
    </submittedName>
</protein>
<dbReference type="InterPro" id="IPR050447">
    <property type="entry name" value="Erg6_SMT_methyltransf"/>
</dbReference>
<dbReference type="CDD" id="cd02440">
    <property type="entry name" value="AdoMet_MTases"/>
    <property type="match status" value="1"/>
</dbReference>
<dbReference type="InterPro" id="IPR029063">
    <property type="entry name" value="SAM-dependent_MTases_sf"/>
</dbReference>
<evidence type="ECO:0000259" key="2">
    <source>
        <dbReference type="Pfam" id="PF08241"/>
    </source>
</evidence>
<proteinExistence type="predicted"/>
<dbReference type="Proteomes" id="UP000671836">
    <property type="component" value="Chromosome"/>
</dbReference>
<reference evidence="3 4" key="1">
    <citation type="submission" date="2021-03" db="EMBL/GenBank/DDBJ databases">
        <title>Streptomyces strains.</title>
        <authorList>
            <person name="Lund M.B."/>
            <person name="Toerring T."/>
        </authorList>
    </citation>
    <scope>NUCLEOTIDE SEQUENCE [LARGE SCALE GENOMIC DNA]</scope>
    <source>
        <strain evidence="3 4">KCC S-1010</strain>
    </source>
</reference>
<dbReference type="Pfam" id="PF08241">
    <property type="entry name" value="Methyltransf_11"/>
    <property type="match status" value="1"/>
</dbReference>
<organism evidence="3 4">
    <name type="scientific">Streptomyces griseocarneus</name>
    <dbReference type="NCBI Taxonomy" id="51201"/>
    <lineage>
        <taxon>Bacteria</taxon>
        <taxon>Bacillati</taxon>
        <taxon>Actinomycetota</taxon>
        <taxon>Actinomycetes</taxon>
        <taxon>Kitasatosporales</taxon>
        <taxon>Streptomycetaceae</taxon>
        <taxon>Streptomyces</taxon>
    </lineage>
</organism>